<keyword evidence="1" id="KW-0812">Transmembrane</keyword>
<protein>
    <submittedName>
        <fullName evidence="2">Uncharacterized protein</fullName>
    </submittedName>
</protein>
<keyword evidence="1" id="KW-0472">Membrane</keyword>
<keyword evidence="1" id="KW-1133">Transmembrane helix</keyword>
<reference evidence="3" key="1">
    <citation type="submission" date="2016-02" db="EMBL/GenBank/DDBJ databases">
        <title>Draft genome sequence of Microdochium bolleyi, a fungal endophyte of beachgrass.</title>
        <authorList>
            <consortium name="DOE Joint Genome Institute"/>
            <person name="David A.S."/>
            <person name="May G."/>
            <person name="Haridas S."/>
            <person name="Lim J."/>
            <person name="Wang M."/>
            <person name="Labutti K."/>
            <person name="Lipzen A."/>
            <person name="Barry K."/>
            <person name="Grigoriev I.V."/>
        </authorList>
    </citation>
    <scope>NUCLEOTIDE SEQUENCE [LARGE SCALE GENOMIC DNA]</scope>
    <source>
        <strain evidence="3">J235TASD1</strain>
    </source>
</reference>
<accession>A0A136JAF8</accession>
<feature type="transmembrane region" description="Helical" evidence="1">
    <location>
        <begin position="86"/>
        <end position="109"/>
    </location>
</feature>
<evidence type="ECO:0000313" key="2">
    <source>
        <dbReference type="EMBL" id="KXJ94140.1"/>
    </source>
</evidence>
<dbReference type="Proteomes" id="UP000070501">
    <property type="component" value="Unassembled WGS sequence"/>
</dbReference>
<evidence type="ECO:0000256" key="1">
    <source>
        <dbReference type="SAM" id="Phobius"/>
    </source>
</evidence>
<organism evidence="2 3">
    <name type="scientific">Microdochium bolleyi</name>
    <dbReference type="NCBI Taxonomy" id="196109"/>
    <lineage>
        <taxon>Eukaryota</taxon>
        <taxon>Fungi</taxon>
        <taxon>Dikarya</taxon>
        <taxon>Ascomycota</taxon>
        <taxon>Pezizomycotina</taxon>
        <taxon>Sordariomycetes</taxon>
        <taxon>Xylariomycetidae</taxon>
        <taxon>Xylariales</taxon>
        <taxon>Microdochiaceae</taxon>
        <taxon>Microdochium</taxon>
    </lineage>
</organism>
<dbReference type="InParanoid" id="A0A136JAF8"/>
<gene>
    <name evidence="2" type="ORF">Micbo1qcDRAFT_159139</name>
</gene>
<feature type="non-terminal residue" evidence="2">
    <location>
        <position position="110"/>
    </location>
</feature>
<sequence length="110" mass="11966">MKRVPGRQYPSDCAFVADGLDGIVLRHPPQPRWQSQARVICISTCNIVTVRGLCQAVTTAATALAAPLLRAAALVGNLYYHSHFLLFLRPAILPVFVVPRLGLSVVLLAY</sequence>
<name>A0A136JAF8_9PEZI</name>
<dbReference type="EMBL" id="KQ964247">
    <property type="protein sequence ID" value="KXJ94140.1"/>
    <property type="molecule type" value="Genomic_DNA"/>
</dbReference>
<dbReference type="AlphaFoldDB" id="A0A136JAF8"/>
<proteinExistence type="predicted"/>
<evidence type="ECO:0000313" key="3">
    <source>
        <dbReference type="Proteomes" id="UP000070501"/>
    </source>
</evidence>
<keyword evidence="3" id="KW-1185">Reference proteome</keyword>